<keyword evidence="3" id="KW-1185">Reference proteome</keyword>
<evidence type="ECO:0000313" key="2">
    <source>
        <dbReference type="EMBL" id="KND93364.1"/>
    </source>
</evidence>
<dbReference type="AlphaFoldDB" id="A0A0L0NH26"/>
<comment type="caution">
    <text evidence="2">The sequence shown here is derived from an EMBL/GenBank/DDBJ whole genome shotgun (WGS) entry which is preliminary data.</text>
</comment>
<name>A0A0L0NH26_TOLOC</name>
<reference evidence="2 3" key="1">
    <citation type="journal article" date="2015" name="BMC Genomics">
        <title>The genome of the truffle-parasite Tolypocladium ophioglossoides and the evolution of antifungal peptaibiotics.</title>
        <authorList>
            <person name="Quandt C.A."/>
            <person name="Bushley K.E."/>
            <person name="Spatafora J.W."/>
        </authorList>
    </citation>
    <scope>NUCLEOTIDE SEQUENCE [LARGE SCALE GENOMIC DNA]</scope>
    <source>
        <strain evidence="2 3">CBS 100239</strain>
    </source>
</reference>
<feature type="region of interest" description="Disordered" evidence="1">
    <location>
        <begin position="114"/>
        <end position="152"/>
    </location>
</feature>
<dbReference type="EMBL" id="LFRF01000004">
    <property type="protein sequence ID" value="KND93364.1"/>
    <property type="molecule type" value="Genomic_DNA"/>
</dbReference>
<proteinExistence type="predicted"/>
<dbReference type="Proteomes" id="UP000036947">
    <property type="component" value="Unassembled WGS sequence"/>
</dbReference>
<evidence type="ECO:0000313" key="3">
    <source>
        <dbReference type="Proteomes" id="UP000036947"/>
    </source>
</evidence>
<protein>
    <submittedName>
        <fullName evidence="2">Uncharacterized protein</fullName>
    </submittedName>
</protein>
<evidence type="ECO:0000256" key="1">
    <source>
        <dbReference type="SAM" id="MobiDB-lite"/>
    </source>
</evidence>
<organism evidence="2 3">
    <name type="scientific">Tolypocladium ophioglossoides (strain CBS 100239)</name>
    <name type="common">Snaketongue truffleclub</name>
    <name type="synonym">Elaphocordyceps ophioglossoides</name>
    <dbReference type="NCBI Taxonomy" id="1163406"/>
    <lineage>
        <taxon>Eukaryota</taxon>
        <taxon>Fungi</taxon>
        <taxon>Dikarya</taxon>
        <taxon>Ascomycota</taxon>
        <taxon>Pezizomycotina</taxon>
        <taxon>Sordariomycetes</taxon>
        <taxon>Hypocreomycetidae</taxon>
        <taxon>Hypocreales</taxon>
        <taxon>Ophiocordycipitaceae</taxon>
        <taxon>Tolypocladium</taxon>
    </lineage>
</organism>
<accession>A0A0L0NH26</accession>
<sequence>MASQLRRVFIAANLLRISQRGLSVLRFAASNEAPWATEQTIDGTRSPPKADASVGMHDASGNQWLFAGDPSPGLAAAAGAGQAATRYGVPAHPPAHPCPTRLEPKTSAGWLLRAGGTDHWQPTGNGAGHPQAKFRPHPHPHPAQISPPPRPPPLLFTLRNNHTAQIERPRPLLASISHCRAIRTIAKGAPFCAAAAAALAAAAGSAVAPRPKRYCVAAGRALPAGDVARRLAGGS</sequence>
<gene>
    <name evidence="2" type="ORF">TOPH_02100</name>
</gene>
<dbReference type="OrthoDB" id="10633402at2759"/>